<comment type="subcellular location">
    <subcellularLocation>
        <location evidence="1">Cytoplasm</location>
    </subcellularLocation>
</comment>
<gene>
    <name evidence="6" type="ORF">M0811_07885</name>
</gene>
<dbReference type="Pfam" id="PF04112">
    <property type="entry name" value="Mak10"/>
    <property type="match status" value="1"/>
</dbReference>
<dbReference type="InterPro" id="IPR057982">
    <property type="entry name" value="TPR_NAA35"/>
</dbReference>
<dbReference type="Pfam" id="PF25789">
    <property type="entry name" value="TPR_NAA35"/>
    <property type="match status" value="1"/>
</dbReference>
<dbReference type="OMA" id="YSAHEYG"/>
<dbReference type="AlphaFoldDB" id="A0A9Q0LL52"/>
<dbReference type="EMBL" id="JAPDFW010000068">
    <property type="protein sequence ID" value="KAJ5074842.1"/>
    <property type="molecule type" value="Genomic_DNA"/>
</dbReference>
<evidence type="ECO:0000256" key="1">
    <source>
        <dbReference type="ARBA" id="ARBA00004496"/>
    </source>
</evidence>
<dbReference type="InterPro" id="IPR007244">
    <property type="entry name" value="Naa35_N"/>
</dbReference>
<proteinExistence type="inferred from homology"/>
<evidence type="ECO:0000256" key="2">
    <source>
        <dbReference type="ARBA" id="ARBA00006289"/>
    </source>
</evidence>
<evidence type="ECO:0000256" key="3">
    <source>
        <dbReference type="ARBA" id="ARBA00022490"/>
    </source>
</evidence>
<evidence type="ECO:0000259" key="4">
    <source>
        <dbReference type="Pfam" id="PF04112"/>
    </source>
</evidence>
<accession>A0A9Q0LL52</accession>
<feature type="domain" description="NAA35-like N-terminal" evidence="4">
    <location>
        <begin position="34"/>
        <end position="128"/>
    </location>
</feature>
<name>A0A9Q0LL52_ANAIG</name>
<keyword evidence="3" id="KW-0963">Cytoplasm</keyword>
<evidence type="ECO:0000313" key="7">
    <source>
        <dbReference type="Proteomes" id="UP001149090"/>
    </source>
</evidence>
<sequence length="758" mass="88649">MTNEISNIDLFTEKIEWEEIFTVLNEAKEEMKMGELLSSKEFTISKTKYYREIGNVKSDSGLVRVPGELFTIEEAQGSFPLSNLTAPQVLSVMDKLFCCEMTWLNGENIAQTIFSSFYCYYIESVQNKPLKLFCQSVLKHCVVILRLISTTGVYVEDEDFTTNVFGFNLFDGPINQNLEKFEKEIIQESELRIESENEIANELDTLLDCMLGGITKNDFLEALLVRFKLRKLLLNIQETFEKEPNEDNLEILHKKITEEMEEIILKLTKTHEKLIEIFGEKDPPGFDTEIHRRRISPPTQIRTVKIFDFGSSISMLKKIMDETKWICEIFGYLDPMSKINWDSEAIPEIGYRERLFYYLINFSHKNPNIISRSRLKLLVTQEQSILQEIKMDEMIIEDMVEFGVLPKYAKHKEAHPTIMTISFVFTEMISAPCFEKTTYYKKLKKLFQLWGSTISKGNQLDPTLVSKSDSQAEDFGLHDTHIIKNFPFSCWMLDVSLNICIYYISLCFELDLYSLPESTSAFWYLHYLMGIKLKTMLAGNLYKITRNQKFPIQFEISSKKTKGRKAISQHKLYKEQERQKNQRIQEERDLATTRFMYLLQAQQLICRALLHLMLGCEKDNIIGPSQNQKYSFLNMQAVFKNRFNLIHFVLNPSHSYQTFTEKTEFLRENDFPSFCESALNSLDECQATIQECFEKRRKESMVSLIDDELESIKKLAFANKIAVKLILQLREKQKIPFLSFRFDIHPWLPVVCVSTTKK</sequence>
<dbReference type="GO" id="GO:0031417">
    <property type="term" value="C:NatC complex"/>
    <property type="evidence" value="ECO:0007669"/>
    <property type="project" value="InterPro"/>
</dbReference>
<protein>
    <submittedName>
        <fullName evidence="6">Glucose repressible protein mak10</fullName>
    </submittedName>
</protein>
<reference evidence="6" key="1">
    <citation type="submission" date="2022-10" db="EMBL/GenBank/DDBJ databases">
        <title>Novel sulphate-reducing endosymbionts in the free-living metamonad Anaeramoeba.</title>
        <authorList>
            <person name="Jerlstrom-Hultqvist J."/>
            <person name="Cepicka I."/>
            <person name="Gallot-Lavallee L."/>
            <person name="Salas-Leiva D."/>
            <person name="Curtis B.A."/>
            <person name="Zahonova K."/>
            <person name="Pipaliya S."/>
            <person name="Dacks J."/>
            <person name="Roger A.J."/>
        </authorList>
    </citation>
    <scope>NUCLEOTIDE SEQUENCE</scope>
    <source>
        <strain evidence="6">BMAN</strain>
    </source>
</reference>
<dbReference type="PANTHER" id="PTHR21373">
    <property type="entry name" value="GLUCOSE REPRESSIBLE PROTEIN MAK10"/>
    <property type="match status" value="1"/>
</dbReference>
<dbReference type="Proteomes" id="UP001149090">
    <property type="component" value="Unassembled WGS sequence"/>
</dbReference>
<dbReference type="InterPro" id="IPR057983">
    <property type="entry name" value="NAA35-like_N"/>
</dbReference>
<evidence type="ECO:0000313" key="6">
    <source>
        <dbReference type="EMBL" id="KAJ5074842.1"/>
    </source>
</evidence>
<keyword evidence="7" id="KW-1185">Reference proteome</keyword>
<dbReference type="OrthoDB" id="269405at2759"/>
<comment type="similarity">
    <text evidence="2">Belongs to the MAK10 family.</text>
</comment>
<comment type="caution">
    <text evidence="6">The sequence shown here is derived from an EMBL/GenBank/DDBJ whole genome shotgun (WGS) entry which is preliminary data.</text>
</comment>
<dbReference type="PANTHER" id="PTHR21373:SF0">
    <property type="entry name" value="N-ALPHA-ACETYLTRANSFERASE 35, NATC AUXILIARY SUBUNIT"/>
    <property type="match status" value="1"/>
</dbReference>
<evidence type="ECO:0000259" key="5">
    <source>
        <dbReference type="Pfam" id="PF25789"/>
    </source>
</evidence>
<organism evidence="6 7">
    <name type="scientific">Anaeramoeba ignava</name>
    <name type="common">Anaerobic marine amoeba</name>
    <dbReference type="NCBI Taxonomy" id="1746090"/>
    <lineage>
        <taxon>Eukaryota</taxon>
        <taxon>Metamonada</taxon>
        <taxon>Anaeramoebidae</taxon>
        <taxon>Anaeramoeba</taxon>
    </lineage>
</organism>
<feature type="domain" description="NAA35-like TPR repeats" evidence="5">
    <location>
        <begin position="353"/>
        <end position="751"/>
    </location>
</feature>